<evidence type="ECO:0000259" key="1">
    <source>
        <dbReference type="PROSITE" id="PS51831"/>
    </source>
</evidence>
<protein>
    <submittedName>
        <fullName evidence="2">HD domain-containing protein</fullName>
    </submittedName>
</protein>
<dbReference type="Pfam" id="PF01966">
    <property type="entry name" value="HD"/>
    <property type="match status" value="1"/>
</dbReference>
<dbReference type="RefSeq" id="WP_262580744.1">
    <property type="nucleotide sequence ID" value="NZ_JAOQJV010000001.1"/>
</dbReference>
<dbReference type="InterPro" id="IPR006674">
    <property type="entry name" value="HD_domain"/>
</dbReference>
<sequence>MEHVIAETVNYIKNIFLNDFSGHDYFHSLRVYRVAGTIAEQENADMEIVSLAALLHDVDERKLSPETYEKKEHAVSFLKEQCVSDDNIERICKIIDEVSFAGNDSVIPSTVEGKCVQDADRLDALGAIGIARAFAYGGNHNRAIYDPAIVPKFGMSKDEYQDHVTTSINHFYEKLFLLKDMMSTDTGRKIAEKRERFMREYVDEFMAEWDGKDY</sequence>
<feature type="domain" description="HD" evidence="1">
    <location>
        <begin position="24"/>
        <end position="125"/>
    </location>
</feature>
<dbReference type="CDD" id="cd00077">
    <property type="entry name" value="HDc"/>
    <property type="match status" value="1"/>
</dbReference>
<dbReference type="PROSITE" id="PS51831">
    <property type="entry name" value="HD"/>
    <property type="match status" value="1"/>
</dbReference>
<organism evidence="2 3">
    <name type="scientific">Dorea ammoniilytica</name>
    <dbReference type="NCBI Taxonomy" id="2981788"/>
    <lineage>
        <taxon>Bacteria</taxon>
        <taxon>Bacillati</taxon>
        <taxon>Bacillota</taxon>
        <taxon>Clostridia</taxon>
        <taxon>Lachnospirales</taxon>
        <taxon>Lachnospiraceae</taxon>
        <taxon>Dorea</taxon>
    </lineage>
</organism>
<dbReference type="EMBL" id="JAOQJV010000001">
    <property type="protein sequence ID" value="MCU6699007.1"/>
    <property type="molecule type" value="Genomic_DNA"/>
</dbReference>
<accession>A0ABT2S3J2</accession>
<dbReference type="Proteomes" id="UP001207605">
    <property type="component" value="Unassembled WGS sequence"/>
</dbReference>
<dbReference type="PANTHER" id="PTHR33594:SF1">
    <property type="entry name" value="HD_PDEASE DOMAIN-CONTAINING PROTEIN"/>
    <property type="match status" value="1"/>
</dbReference>
<dbReference type="SMART" id="SM00471">
    <property type="entry name" value="HDc"/>
    <property type="match status" value="1"/>
</dbReference>
<proteinExistence type="predicted"/>
<reference evidence="2 3" key="1">
    <citation type="journal article" date="2021" name="ISME Commun">
        <title>Automated analysis of genomic sequences facilitates high-throughput and comprehensive description of bacteria.</title>
        <authorList>
            <person name="Hitch T.C.A."/>
        </authorList>
    </citation>
    <scope>NUCLEOTIDE SEQUENCE [LARGE SCALE GENOMIC DNA]</scope>
    <source>
        <strain evidence="2 3">Sanger_02</strain>
    </source>
</reference>
<dbReference type="Gene3D" id="1.20.58.1910">
    <property type="match status" value="1"/>
</dbReference>
<keyword evidence="3" id="KW-1185">Reference proteome</keyword>
<dbReference type="InterPro" id="IPR003607">
    <property type="entry name" value="HD/PDEase_dom"/>
</dbReference>
<comment type="caution">
    <text evidence="2">The sequence shown here is derived from an EMBL/GenBank/DDBJ whole genome shotgun (WGS) entry which is preliminary data.</text>
</comment>
<name>A0ABT2S3J2_9FIRM</name>
<dbReference type="PANTHER" id="PTHR33594">
    <property type="entry name" value="SUPERFAMILY HYDROLASE, PUTATIVE (AFU_ORTHOLOGUE AFUA_1G03035)-RELATED"/>
    <property type="match status" value="1"/>
</dbReference>
<evidence type="ECO:0000313" key="3">
    <source>
        <dbReference type="Proteomes" id="UP001207605"/>
    </source>
</evidence>
<evidence type="ECO:0000313" key="2">
    <source>
        <dbReference type="EMBL" id="MCU6699007.1"/>
    </source>
</evidence>
<dbReference type="Gene3D" id="1.10.472.50">
    <property type="entry name" value="HD-domain/PDEase-like"/>
    <property type="match status" value="1"/>
</dbReference>
<dbReference type="SUPFAM" id="SSF109604">
    <property type="entry name" value="HD-domain/PDEase-like"/>
    <property type="match status" value="1"/>
</dbReference>
<gene>
    <name evidence="2" type="ORF">OCV65_01935</name>
</gene>